<feature type="non-terminal residue" evidence="3">
    <location>
        <position position="1"/>
    </location>
</feature>
<protein>
    <recommendedName>
        <fullName evidence="2">CTHRC1 C-terminal domain-containing protein</fullName>
    </recommendedName>
</protein>
<keyword evidence="4" id="KW-1185">Reference proteome</keyword>
<dbReference type="PANTHER" id="PTHR24023">
    <property type="entry name" value="COLLAGEN ALPHA"/>
    <property type="match status" value="1"/>
</dbReference>
<feature type="region of interest" description="Disordered" evidence="1">
    <location>
        <begin position="14"/>
        <end position="73"/>
    </location>
</feature>
<reference evidence="3 4" key="1">
    <citation type="submission" date="2022-05" db="EMBL/GenBank/DDBJ databases">
        <authorList>
            <consortium name="Genoscope - CEA"/>
            <person name="William W."/>
        </authorList>
    </citation>
    <scope>NUCLEOTIDE SEQUENCE [LARGE SCALE GENOMIC DNA]</scope>
</reference>
<evidence type="ECO:0000313" key="3">
    <source>
        <dbReference type="EMBL" id="CAH3169960.1"/>
    </source>
</evidence>
<evidence type="ECO:0000313" key="4">
    <source>
        <dbReference type="Proteomes" id="UP001159405"/>
    </source>
</evidence>
<dbReference type="PANTHER" id="PTHR24023:SF1112">
    <property type="entry name" value="COL_CUTICLE_N DOMAIN-CONTAINING PROTEIN-RELATED"/>
    <property type="match status" value="1"/>
</dbReference>
<feature type="compositionally biased region" description="Basic and acidic residues" evidence="1">
    <location>
        <begin position="130"/>
        <end position="140"/>
    </location>
</feature>
<dbReference type="Proteomes" id="UP001159405">
    <property type="component" value="Unassembled WGS sequence"/>
</dbReference>
<dbReference type="InterPro" id="IPR050149">
    <property type="entry name" value="Collagen_superfamily"/>
</dbReference>
<evidence type="ECO:0000259" key="2">
    <source>
        <dbReference type="Pfam" id="PF25815"/>
    </source>
</evidence>
<feature type="domain" description="CTHRC1 C-terminal" evidence="2">
    <location>
        <begin position="152"/>
        <end position="280"/>
    </location>
</feature>
<organism evidence="3 4">
    <name type="scientific">Porites lobata</name>
    <dbReference type="NCBI Taxonomy" id="104759"/>
    <lineage>
        <taxon>Eukaryota</taxon>
        <taxon>Metazoa</taxon>
        <taxon>Cnidaria</taxon>
        <taxon>Anthozoa</taxon>
        <taxon>Hexacorallia</taxon>
        <taxon>Scleractinia</taxon>
        <taxon>Fungiina</taxon>
        <taxon>Poritidae</taxon>
        <taxon>Porites</taxon>
    </lineage>
</organism>
<feature type="region of interest" description="Disordered" evidence="1">
    <location>
        <begin position="128"/>
        <end position="147"/>
    </location>
</feature>
<dbReference type="EMBL" id="CALNXK010000153">
    <property type="protein sequence ID" value="CAH3169960.1"/>
    <property type="molecule type" value="Genomic_DNA"/>
</dbReference>
<sequence length="288" mass="30428">LYFQQSILGFPGIPGSNGIPGVPGVPGPHGPQGREGVKGQIGDKGSHGMPGPRGDRGRVGPPGKSGPEGIKGMKGHQGLLGMKGERGIAGIKGEQGAVGIKGERGIVGMKGVRGAVGMKGERGIAGIIGRKGDKGEKGESTKASQASVVPQTNWKQCVWKSLSSTNNGKIKDCAFNKLQSNSALRVSFQGNMRVPGNAKCNRWYFKFNGNECSGPMTIDAIVYQDWSSGNPDLWHHRSFEGYCENIPQGAVRVELWVGKCTGVTLGDAFTGWNSVSRIMIEEVSRPQS</sequence>
<accession>A0ABN8QTA6</accession>
<dbReference type="InterPro" id="IPR057873">
    <property type="entry name" value="CTHRC1_C"/>
</dbReference>
<comment type="caution">
    <text evidence="3">The sequence shown here is derived from an EMBL/GenBank/DDBJ whole genome shotgun (WGS) entry which is preliminary data.</text>
</comment>
<evidence type="ECO:0000256" key="1">
    <source>
        <dbReference type="SAM" id="MobiDB-lite"/>
    </source>
</evidence>
<name>A0ABN8QTA6_9CNID</name>
<gene>
    <name evidence="3" type="ORF">PLOB_00010452</name>
</gene>
<dbReference type="Pfam" id="PF25815">
    <property type="entry name" value="CTHRC1_C"/>
    <property type="match status" value="1"/>
</dbReference>
<proteinExistence type="predicted"/>